<evidence type="ECO:0000259" key="2">
    <source>
        <dbReference type="Pfam" id="PF19783"/>
    </source>
</evidence>
<feature type="signal peptide" evidence="1">
    <location>
        <begin position="1"/>
        <end position="20"/>
    </location>
</feature>
<comment type="caution">
    <text evidence="3">The sequence shown here is derived from an EMBL/GenBank/DDBJ whole genome shotgun (WGS) entry which is preliminary data.</text>
</comment>
<sequence>MKIRLLIGTFFTISFFSMKAQETSSADFNLKTVATDKIDFTEIGLALQYHKRIDDKNQLTNTFEYSNLNVNYELGSFTTYENLNRFNQLKNQTNFLHQFSNTTKVNFSLTPILSFQQNPNISDFSILGSLEIIQHIDSNISLALGAARATVFGYPGFIPVASLNFKINNKSTLLIGFPNSKLSYSNTIRNKFNVSNSFNGNFYNLDQTTSMNTATRASLSQMTSAFEYERNVDKNWFLHFKAGYDFNKKYNLIDSENHKIYDFNSGNGYTLGIGIKYKQ</sequence>
<organism evidence="3 4">
    <name type="scientific">Flavobacterium branchiicola</name>
    <dbReference type="NCBI Taxonomy" id="1114875"/>
    <lineage>
        <taxon>Bacteria</taxon>
        <taxon>Pseudomonadati</taxon>
        <taxon>Bacteroidota</taxon>
        <taxon>Flavobacteriia</taxon>
        <taxon>Flavobacteriales</taxon>
        <taxon>Flavobacteriaceae</taxon>
        <taxon>Flavobacterium</taxon>
    </lineage>
</organism>
<gene>
    <name evidence="3" type="ORF">ACFO5S_02075</name>
</gene>
<reference evidence="4" key="1">
    <citation type="journal article" date="2019" name="Int. J. Syst. Evol. Microbiol.">
        <title>The Global Catalogue of Microorganisms (GCM) 10K type strain sequencing project: providing services to taxonomists for standard genome sequencing and annotation.</title>
        <authorList>
            <consortium name="The Broad Institute Genomics Platform"/>
            <consortium name="The Broad Institute Genome Sequencing Center for Infectious Disease"/>
            <person name="Wu L."/>
            <person name="Ma J."/>
        </authorList>
    </citation>
    <scope>NUCLEOTIDE SEQUENCE [LARGE SCALE GENOMIC DNA]</scope>
    <source>
        <strain evidence="4">WYCCWR 13023</strain>
    </source>
</reference>
<keyword evidence="4" id="KW-1185">Reference proteome</keyword>
<evidence type="ECO:0000313" key="4">
    <source>
        <dbReference type="Proteomes" id="UP001595935"/>
    </source>
</evidence>
<feature type="domain" description="DUF6268" evidence="2">
    <location>
        <begin position="34"/>
        <end position="278"/>
    </location>
</feature>
<feature type="chain" id="PRO_5045535000" evidence="1">
    <location>
        <begin position="21"/>
        <end position="279"/>
    </location>
</feature>
<name>A0ABV9PB87_9FLAO</name>
<evidence type="ECO:0000256" key="1">
    <source>
        <dbReference type="SAM" id="SignalP"/>
    </source>
</evidence>
<keyword evidence="1" id="KW-0732">Signal</keyword>
<dbReference type="InterPro" id="IPR046235">
    <property type="entry name" value="DUF6268"/>
</dbReference>
<protein>
    <submittedName>
        <fullName evidence="3">DUF6268 family outer membrane beta-barrel protein</fullName>
    </submittedName>
</protein>
<dbReference type="Pfam" id="PF19783">
    <property type="entry name" value="DUF6268"/>
    <property type="match status" value="1"/>
</dbReference>
<dbReference type="RefSeq" id="WP_213254657.1">
    <property type="nucleotide sequence ID" value="NZ_JAGYWA010000001.1"/>
</dbReference>
<evidence type="ECO:0000313" key="3">
    <source>
        <dbReference type="EMBL" id="MFC4746215.1"/>
    </source>
</evidence>
<dbReference type="EMBL" id="JBHSGV010000001">
    <property type="protein sequence ID" value="MFC4746215.1"/>
    <property type="molecule type" value="Genomic_DNA"/>
</dbReference>
<dbReference type="Proteomes" id="UP001595935">
    <property type="component" value="Unassembled WGS sequence"/>
</dbReference>
<accession>A0ABV9PB87</accession>
<proteinExistence type="predicted"/>